<dbReference type="EMBL" id="JAOYFB010000001">
    <property type="protein sequence ID" value="KAK4002750.1"/>
    <property type="molecule type" value="Genomic_DNA"/>
</dbReference>
<evidence type="ECO:0000313" key="2">
    <source>
        <dbReference type="Proteomes" id="UP001234178"/>
    </source>
</evidence>
<gene>
    <name evidence="1" type="ORF">OUZ56_004554</name>
</gene>
<accession>A0ABQ9YQ70</accession>
<proteinExistence type="predicted"/>
<sequence length="74" mass="8735">MEQLTGQLTFPVHQLSRQLFYFAWIREEQGLAFISVSLIYPFCTKEILEAPDLFHWCWSHLVTEENTTNVMLSV</sequence>
<protein>
    <submittedName>
        <fullName evidence="1">Uncharacterized protein</fullName>
    </submittedName>
</protein>
<evidence type="ECO:0000313" key="1">
    <source>
        <dbReference type="EMBL" id="KAK4002750.1"/>
    </source>
</evidence>
<dbReference type="Proteomes" id="UP001234178">
    <property type="component" value="Unassembled WGS sequence"/>
</dbReference>
<comment type="caution">
    <text evidence="1">The sequence shown here is derived from an EMBL/GenBank/DDBJ whole genome shotgun (WGS) entry which is preliminary data.</text>
</comment>
<organism evidence="1 2">
    <name type="scientific">Daphnia magna</name>
    <dbReference type="NCBI Taxonomy" id="35525"/>
    <lineage>
        <taxon>Eukaryota</taxon>
        <taxon>Metazoa</taxon>
        <taxon>Ecdysozoa</taxon>
        <taxon>Arthropoda</taxon>
        <taxon>Crustacea</taxon>
        <taxon>Branchiopoda</taxon>
        <taxon>Diplostraca</taxon>
        <taxon>Cladocera</taxon>
        <taxon>Anomopoda</taxon>
        <taxon>Daphniidae</taxon>
        <taxon>Daphnia</taxon>
    </lineage>
</organism>
<keyword evidence="2" id="KW-1185">Reference proteome</keyword>
<name>A0ABQ9YQ70_9CRUS</name>
<reference evidence="1 2" key="1">
    <citation type="journal article" date="2023" name="Nucleic Acids Res.">
        <title>The hologenome of Daphnia magna reveals possible DNA methylation and microbiome-mediated evolution of the host genome.</title>
        <authorList>
            <person name="Chaturvedi A."/>
            <person name="Li X."/>
            <person name="Dhandapani V."/>
            <person name="Marshall H."/>
            <person name="Kissane S."/>
            <person name="Cuenca-Cambronero M."/>
            <person name="Asole G."/>
            <person name="Calvet F."/>
            <person name="Ruiz-Romero M."/>
            <person name="Marangio P."/>
            <person name="Guigo R."/>
            <person name="Rago D."/>
            <person name="Mirbahai L."/>
            <person name="Eastwood N."/>
            <person name="Colbourne J.K."/>
            <person name="Zhou J."/>
            <person name="Mallon E."/>
            <person name="Orsini L."/>
        </authorList>
    </citation>
    <scope>NUCLEOTIDE SEQUENCE [LARGE SCALE GENOMIC DNA]</scope>
    <source>
        <strain evidence="1">LRV0_1</strain>
    </source>
</reference>